<dbReference type="EC" id="1.1.1.163" evidence="4"/>
<keyword evidence="3" id="KW-1133">Transmembrane helix</keyword>
<dbReference type="Proteomes" id="UP000838100">
    <property type="component" value="Unassembled WGS sequence"/>
</dbReference>
<dbReference type="InterPro" id="IPR036291">
    <property type="entry name" value="NAD(P)-bd_dom_sf"/>
</dbReference>
<evidence type="ECO:0000313" key="4">
    <source>
        <dbReference type="EMBL" id="CAH0993069.1"/>
    </source>
</evidence>
<evidence type="ECO:0000256" key="3">
    <source>
        <dbReference type="SAM" id="Phobius"/>
    </source>
</evidence>
<keyword evidence="5" id="KW-1185">Reference proteome</keyword>
<organism evidence="4 5">
    <name type="scientific">Sinobacterium norvegicum</name>
    <dbReference type="NCBI Taxonomy" id="1641715"/>
    <lineage>
        <taxon>Bacteria</taxon>
        <taxon>Pseudomonadati</taxon>
        <taxon>Pseudomonadota</taxon>
        <taxon>Gammaproteobacteria</taxon>
        <taxon>Cellvibrionales</taxon>
        <taxon>Spongiibacteraceae</taxon>
        <taxon>Sinobacterium</taxon>
    </lineage>
</organism>
<dbReference type="EMBL" id="CAKLPX010000004">
    <property type="protein sequence ID" value="CAH0993069.1"/>
    <property type="molecule type" value="Genomic_DNA"/>
</dbReference>
<name>A0ABM9AJY1_9GAMM</name>
<protein>
    <submittedName>
        <fullName evidence="4">Cyclopentanol dehydrogenase</fullName>
        <ecNumber evidence="4">1.1.1.163</ecNumber>
    </submittedName>
</protein>
<evidence type="ECO:0000313" key="5">
    <source>
        <dbReference type="Proteomes" id="UP000838100"/>
    </source>
</evidence>
<comment type="similarity">
    <text evidence="1">Belongs to the short-chain dehydrogenases/reductases (SDR) family.</text>
</comment>
<evidence type="ECO:0000256" key="2">
    <source>
        <dbReference type="ARBA" id="ARBA00023002"/>
    </source>
</evidence>
<accession>A0ABM9AJY1</accession>
<keyword evidence="3" id="KW-0472">Membrane</keyword>
<dbReference type="PANTHER" id="PTHR43180:SF66">
    <property type="entry name" value="SHORT-CHAIN DEHYDROGENASE_REDUCTASE FAMILY PROTEIN"/>
    <property type="match status" value="1"/>
</dbReference>
<evidence type="ECO:0000256" key="1">
    <source>
        <dbReference type="ARBA" id="ARBA00006484"/>
    </source>
</evidence>
<keyword evidence="3" id="KW-0812">Transmembrane</keyword>
<keyword evidence="2 4" id="KW-0560">Oxidoreductase</keyword>
<dbReference type="GO" id="GO:0055041">
    <property type="term" value="F:cyclopentanol dehydrogenase activity"/>
    <property type="evidence" value="ECO:0007669"/>
    <property type="project" value="UniProtKB-EC"/>
</dbReference>
<gene>
    <name evidence="4" type="primary">cpnA_2</name>
    <name evidence="4" type="ORF">SIN8267_03208</name>
</gene>
<dbReference type="Gene3D" id="3.40.50.720">
    <property type="entry name" value="NAD(P)-binding Rossmann-like Domain"/>
    <property type="match status" value="1"/>
</dbReference>
<dbReference type="Pfam" id="PF13561">
    <property type="entry name" value="adh_short_C2"/>
    <property type="match status" value="1"/>
</dbReference>
<comment type="caution">
    <text evidence="4">The sequence shown here is derived from an EMBL/GenBank/DDBJ whole genome shotgun (WGS) entry which is preliminary data.</text>
</comment>
<dbReference type="SUPFAM" id="SSF51735">
    <property type="entry name" value="NAD(P)-binding Rossmann-fold domains"/>
    <property type="match status" value="1"/>
</dbReference>
<sequence length="260" mass="27168">MDRVANKVAIVTGAASGLGLAITKRLSLEGATVIMVDINEALGNTAAADIAQASFYRMDVTSEQAWQTLADQVISEHGQLDVLVNCAGIAELATIEDTTEALWRKVNAVGTDGTFFGCKHALRVMKPKGRGSIINMCSTASIMGAPLVFAYAASKSAIRGMTKSIACLSTQAGYGIRCNSVHPGNMETPMLIEMQTTFAEIDPVTAEEMSGIWVGQPDDVANMVLFLASDESKAVNGAEMVVDNATTITEGAVPMTGAAG</sequence>
<dbReference type="InterPro" id="IPR002347">
    <property type="entry name" value="SDR_fam"/>
</dbReference>
<reference evidence="4" key="1">
    <citation type="submission" date="2021-12" db="EMBL/GenBank/DDBJ databases">
        <authorList>
            <person name="Rodrigo-Torres L."/>
            <person name="Arahal R. D."/>
            <person name="Lucena T."/>
        </authorList>
    </citation>
    <scope>NUCLEOTIDE SEQUENCE</scope>
    <source>
        <strain evidence="4">CECT 8267</strain>
    </source>
</reference>
<dbReference type="PANTHER" id="PTHR43180">
    <property type="entry name" value="3-OXOACYL-(ACYL-CARRIER-PROTEIN) REDUCTASE (AFU_ORTHOLOGUE AFUA_6G11210)"/>
    <property type="match status" value="1"/>
</dbReference>
<proteinExistence type="inferred from homology"/>
<dbReference type="PROSITE" id="PS00061">
    <property type="entry name" value="ADH_SHORT"/>
    <property type="match status" value="1"/>
</dbReference>
<dbReference type="PRINTS" id="PR00081">
    <property type="entry name" value="GDHRDH"/>
</dbReference>
<dbReference type="RefSeq" id="WP_237445751.1">
    <property type="nucleotide sequence ID" value="NZ_CAKLPX010000004.1"/>
</dbReference>
<dbReference type="PRINTS" id="PR00080">
    <property type="entry name" value="SDRFAMILY"/>
</dbReference>
<feature type="transmembrane region" description="Helical" evidence="3">
    <location>
        <begin position="133"/>
        <end position="153"/>
    </location>
</feature>
<dbReference type="InterPro" id="IPR020904">
    <property type="entry name" value="Sc_DH/Rdtase_CS"/>
</dbReference>